<evidence type="ECO:0000313" key="3">
    <source>
        <dbReference type="Proteomes" id="UP000015354"/>
    </source>
</evidence>
<organism evidence="2 3">
    <name type="scientific">Strigomonas culicis</name>
    <dbReference type="NCBI Taxonomy" id="28005"/>
    <lineage>
        <taxon>Eukaryota</taxon>
        <taxon>Discoba</taxon>
        <taxon>Euglenozoa</taxon>
        <taxon>Kinetoplastea</taxon>
        <taxon>Metakinetoplastina</taxon>
        <taxon>Trypanosomatida</taxon>
        <taxon>Trypanosomatidae</taxon>
        <taxon>Strigomonadinae</taxon>
        <taxon>Strigomonas</taxon>
    </lineage>
</organism>
<evidence type="ECO:0000313" key="2">
    <source>
        <dbReference type="EMBL" id="EPY17231.1"/>
    </source>
</evidence>
<sequence length="498" mass="55418">MGGEGAGAQQPEDGEGQDALCGEVGGVGGAALLQGDAQQQQLARRLALAEGVIVQEGGRDDVDQQRRKQANRREVRRPRRRVARRPHRLQPVPPLHQREKTFLMRVGQRGVDVFPSDNAICVEVAVQFIALEKEETTLSPGVVNQRRDFVRIGHWLLQREELHRRGSNTRRRPDVPVDKVREQLGDCRHLLPIKGNAAAIGQVGAKEIREYDLARAVRPTERVVVSAARELGLLQQEGAERVQHVLHGSDTRAPERVLKGAHHVHKGSLGCTCRGGGRRQPHLRVGRRAELAQEQLVATAHIDAVSPFRHLLDLREGKQQEDQIGIRQSAAGTGAYFGDERYTACFADEHLRTVLLRFGRCSIHRNRCAGTLRVADPRHQRRCLVVGFKEDVGRGVRPTHTNGRGGMVRDFLEGARRRSGRAALTVVSQRVHHGEHAPHTSLLQRPDKRRPAALCVADNGHREAPGRCAFLFYFLCLTHTVAAHHGLFRGTRRGVRTP</sequence>
<dbReference type="Proteomes" id="UP000015354">
    <property type="component" value="Unassembled WGS sequence"/>
</dbReference>
<accession>S9URL3</accession>
<dbReference type="AlphaFoldDB" id="S9URL3"/>
<dbReference type="EMBL" id="ATMH01010599">
    <property type="protein sequence ID" value="EPY17231.1"/>
    <property type="molecule type" value="Genomic_DNA"/>
</dbReference>
<comment type="caution">
    <text evidence="2">The sequence shown here is derived from an EMBL/GenBank/DDBJ whole genome shotgun (WGS) entry which is preliminary data.</text>
</comment>
<feature type="region of interest" description="Disordered" evidence="1">
    <location>
        <begin position="1"/>
        <end position="22"/>
    </location>
</feature>
<protein>
    <submittedName>
        <fullName evidence="2">Uncharacterized protein</fullName>
    </submittedName>
</protein>
<proteinExistence type="predicted"/>
<reference evidence="2 3" key="1">
    <citation type="journal article" date="2013" name="PLoS ONE">
        <title>Predicting the Proteins of Angomonas deanei, Strigomonas culicis and Their Respective Endosymbionts Reveals New Aspects of the Trypanosomatidae Family.</title>
        <authorList>
            <person name="Motta M.C."/>
            <person name="Martins A.C."/>
            <person name="de Souza S.S."/>
            <person name="Catta-Preta C.M."/>
            <person name="Silva R."/>
            <person name="Klein C.C."/>
            <person name="de Almeida L.G."/>
            <person name="de Lima Cunha O."/>
            <person name="Ciapina L.P."/>
            <person name="Brocchi M."/>
            <person name="Colabardini A.C."/>
            <person name="de Araujo Lima B."/>
            <person name="Machado C.R."/>
            <person name="de Almeida Soares C.M."/>
            <person name="Probst C.M."/>
            <person name="de Menezes C.B."/>
            <person name="Thompson C.E."/>
            <person name="Bartholomeu D.C."/>
            <person name="Gradia D.F."/>
            <person name="Pavoni D.P."/>
            <person name="Grisard E.C."/>
            <person name="Fantinatti-Garboggini F."/>
            <person name="Marchini F.K."/>
            <person name="Rodrigues-Luiz G.F."/>
            <person name="Wagner G."/>
            <person name="Goldman G.H."/>
            <person name="Fietto J.L."/>
            <person name="Elias M.C."/>
            <person name="Goldman M.H."/>
            <person name="Sagot M.F."/>
            <person name="Pereira M."/>
            <person name="Stoco P.H."/>
            <person name="de Mendonca-Neto R.P."/>
            <person name="Teixeira S.M."/>
            <person name="Maciel T.E."/>
            <person name="de Oliveira Mendes T.A."/>
            <person name="Urmenyi T.P."/>
            <person name="de Souza W."/>
            <person name="Schenkman S."/>
            <person name="de Vasconcelos A.T."/>
        </authorList>
    </citation>
    <scope>NUCLEOTIDE SEQUENCE [LARGE SCALE GENOMIC DNA]</scope>
</reference>
<keyword evidence="3" id="KW-1185">Reference proteome</keyword>
<feature type="region of interest" description="Disordered" evidence="1">
    <location>
        <begin position="59"/>
        <end position="87"/>
    </location>
</feature>
<evidence type="ECO:0000256" key="1">
    <source>
        <dbReference type="SAM" id="MobiDB-lite"/>
    </source>
</evidence>
<feature type="compositionally biased region" description="Basic residues" evidence="1">
    <location>
        <begin position="67"/>
        <end position="87"/>
    </location>
</feature>
<name>S9URL3_9TRYP</name>
<gene>
    <name evidence="2" type="ORF">STCU_10747</name>
</gene>